<dbReference type="PROSITE" id="PS51257">
    <property type="entry name" value="PROKAR_LIPOPROTEIN"/>
    <property type="match status" value="1"/>
</dbReference>
<feature type="chain" id="PRO_5008091620" description="DUF305 domain-containing protein" evidence="1">
    <location>
        <begin position="23"/>
        <end position="195"/>
    </location>
</feature>
<dbReference type="RefSeq" id="WP_082909130.1">
    <property type="nucleotide sequence ID" value="NZ_LWCS01000012.1"/>
</dbReference>
<dbReference type="OrthoDB" id="26872at2"/>
<dbReference type="PANTHER" id="PTHR36933">
    <property type="entry name" value="SLL0788 PROTEIN"/>
    <property type="match status" value="1"/>
</dbReference>
<evidence type="ECO:0000259" key="2">
    <source>
        <dbReference type="Pfam" id="PF03713"/>
    </source>
</evidence>
<organism evidence="3 4">
    <name type="scientific">Mycolicibacterium iranicum</name>
    <name type="common">Mycobacterium iranicum</name>
    <dbReference type="NCBI Taxonomy" id="912594"/>
    <lineage>
        <taxon>Bacteria</taxon>
        <taxon>Bacillati</taxon>
        <taxon>Actinomycetota</taxon>
        <taxon>Actinomycetes</taxon>
        <taxon>Mycobacteriales</taxon>
        <taxon>Mycobacteriaceae</taxon>
        <taxon>Mycolicibacterium</taxon>
    </lineage>
</organism>
<name>A0A178M244_MYCIR</name>
<proteinExistence type="predicted"/>
<reference evidence="3 4" key="1">
    <citation type="submission" date="2016-04" db="EMBL/GenBank/DDBJ databases">
        <title>Draft Genome Sequences of Staphylococcus capitis Strain H36, S. capitis Strain H65, S. cohnii Strain H62, S. hominis Strain H69, Mycobacterium iranicum Strain H39, Plantibacter sp. Strain H53, Pseudomonas oryzihabitans Strain H72, and Microbacterium sp. Strain H83, isolated from residential settings.</title>
        <authorList>
            <person name="Lymperopoulou D."/>
            <person name="Adams R.I."/>
            <person name="Lindow S."/>
            <person name="Coil D.A."/>
            <person name="Jospin G."/>
            <person name="Eisen J.A."/>
        </authorList>
    </citation>
    <scope>NUCLEOTIDE SEQUENCE [LARGE SCALE GENOMIC DNA]</scope>
    <source>
        <strain evidence="3 4">H39</strain>
    </source>
</reference>
<protein>
    <recommendedName>
        <fullName evidence="2">DUF305 domain-containing protein</fullName>
    </recommendedName>
</protein>
<evidence type="ECO:0000256" key="1">
    <source>
        <dbReference type="SAM" id="SignalP"/>
    </source>
</evidence>
<evidence type="ECO:0000313" key="4">
    <source>
        <dbReference type="Proteomes" id="UP000078396"/>
    </source>
</evidence>
<feature type="domain" description="DUF305" evidence="2">
    <location>
        <begin position="44"/>
        <end position="190"/>
    </location>
</feature>
<feature type="signal peptide" evidence="1">
    <location>
        <begin position="1"/>
        <end position="22"/>
    </location>
</feature>
<comment type="caution">
    <text evidence="3">The sequence shown here is derived from an EMBL/GenBank/DDBJ whole genome shotgun (WGS) entry which is preliminary data.</text>
</comment>
<gene>
    <name evidence="3" type="ORF">A4X20_14090</name>
</gene>
<sequence>MTRPTRTFAVLVLIFAALTACAPRVEHEQGAGDGGGRALHNDADIAFARNMIPHHEQAVVLAAMVPTNTANPDLRVMAAHIGSAQRAEIGVLQDLLTTWGEGADGGEHTGHHHGMHGMAGMVDEATMQRLPRLYDSAFDTLWATSMISHHEGAVAMAQDELADGQSSDAKQVAALIIESQQREISRLKHVISATE</sequence>
<dbReference type="EMBL" id="LWCS01000012">
    <property type="protein sequence ID" value="OAN40697.1"/>
    <property type="molecule type" value="Genomic_DNA"/>
</dbReference>
<evidence type="ECO:0000313" key="3">
    <source>
        <dbReference type="EMBL" id="OAN40697.1"/>
    </source>
</evidence>
<keyword evidence="1" id="KW-0732">Signal</keyword>
<dbReference type="Proteomes" id="UP000078396">
    <property type="component" value="Unassembled WGS sequence"/>
</dbReference>
<dbReference type="Pfam" id="PF03713">
    <property type="entry name" value="DUF305"/>
    <property type="match status" value="1"/>
</dbReference>
<dbReference type="InterPro" id="IPR005183">
    <property type="entry name" value="DUF305_CopM-like"/>
</dbReference>
<dbReference type="Gene3D" id="1.20.1260.10">
    <property type="match status" value="1"/>
</dbReference>
<dbReference type="AlphaFoldDB" id="A0A178M244"/>
<dbReference type="PANTHER" id="PTHR36933:SF1">
    <property type="entry name" value="SLL0788 PROTEIN"/>
    <property type="match status" value="1"/>
</dbReference>
<dbReference type="InterPro" id="IPR012347">
    <property type="entry name" value="Ferritin-like"/>
</dbReference>
<accession>A0A178M244</accession>